<keyword evidence="1" id="KW-1277">Toxin-antitoxin system</keyword>
<dbReference type="OrthoDB" id="7191115at2"/>
<dbReference type="InterPro" id="IPR009956">
    <property type="entry name" value="Post-segregation_anti-tox_CcdA"/>
</dbReference>
<proteinExistence type="predicted"/>
<dbReference type="Proteomes" id="UP000254508">
    <property type="component" value="Chromosome"/>
</dbReference>
<keyword evidence="3" id="KW-1185">Reference proteome</keyword>
<dbReference type="RefSeq" id="WP_115416942.1">
    <property type="nucleotide sequence ID" value="NZ_CP031357.1"/>
</dbReference>
<reference evidence="3" key="1">
    <citation type="submission" date="2018-07" db="EMBL/GenBank/DDBJ databases">
        <title>Genome sequence of Erythrobacter strain YH-07, an antagonistic bacterium isolated from Yellow Sea.</title>
        <authorList>
            <person name="Tang T."/>
            <person name="Liu Q."/>
            <person name="Sun X."/>
        </authorList>
    </citation>
    <scope>NUCLEOTIDE SEQUENCE [LARGE SCALE GENOMIC DNA]</scope>
    <source>
        <strain evidence="3">YH-07</strain>
    </source>
</reference>
<name>A0A345YFQ9_9SPHN</name>
<sequence length="83" mass="9453">MINQFIDERRVPRKRTSMTIRPDYLQRAKELGINTSAAAEQGVGDAIHKAETAKWIEENREAIETTNDWVAANELPLAGKRLF</sequence>
<protein>
    <submittedName>
        <fullName evidence="2">Post-segregation antitoxin CcdA</fullName>
    </submittedName>
</protein>
<dbReference type="KEGG" id="err:DVR09_10855"/>
<organism evidence="2 3">
    <name type="scientific">Erythrobacter aureus</name>
    <dbReference type="NCBI Taxonomy" id="2182384"/>
    <lineage>
        <taxon>Bacteria</taxon>
        <taxon>Pseudomonadati</taxon>
        <taxon>Pseudomonadota</taxon>
        <taxon>Alphaproteobacteria</taxon>
        <taxon>Sphingomonadales</taxon>
        <taxon>Erythrobacteraceae</taxon>
        <taxon>Erythrobacter/Porphyrobacter group</taxon>
        <taxon>Erythrobacter</taxon>
    </lineage>
</organism>
<evidence type="ECO:0000256" key="1">
    <source>
        <dbReference type="ARBA" id="ARBA00022649"/>
    </source>
</evidence>
<accession>A0A345YFQ9</accession>
<gene>
    <name evidence="2" type="ORF">DVR09_10855</name>
</gene>
<dbReference type="AlphaFoldDB" id="A0A345YFQ9"/>
<evidence type="ECO:0000313" key="3">
    <source>
        <dbReference type="Proteomes" id="UP000254508"/>
    </source>
</evidence>
<dbReference type="EMBL" id="CP031357">
    <property type="protein sequence ID" value="AXK42761.1"/>
    <property type="molecule type" value="Genomic_DNA"/>
</dbReference>
<dbReference type="Pfam" id="PF07362">
    <property type="entry name" value="CcdA"/>
    <property type="match status" value="1"/>
</dbReference>
<evidence type="ECO:0000313" key="2">
    <source>
        <dbReference type="EMBL" id="AXK42761.1"/>
    </source>
</evidence>